<evidence type="ECO:0000259" key="5">
    <source>
        <dbReference type="PROSITE" id="PS50089"/>
    </source>
</evidence>
<dbReference type="PANTHER" id="PTHR23327">
    <property type="entry name" value="RING FINGER PROTEIN 127"/>
    <property type="match status" value="1"/>
</dbReference>
<evidence type="ECO:0000256" key="4">
    <source>
        <dbReference type="PROSITE-ProRule" id="PRU00175"/>
    </source>
</evidence>
<dbReference type="CDD" id="cd16514">
    <property type="entry name" value="RING-HC_LONFs_rpt2"/>
    <property type="match status" value="1"/>
</dbReference>
<organism evidence="7 8">
    <name type="scientific">Syncephalis pseudoplumigaleata</name>
    <dbReference type="NCBI Taxonomy" id="1712513"/>
    <lineage>
        <taxon>Eukaryota</taxon>
        <taxon>Fungi</taxon>
        <taxon>Fungi incertae sedis</taxon>
        <taxon>Zoopagomycota</taxon>
        <taxon>Zoopagomycotina</taxon>
        <taxon>Zoopagomycetes</taxon>
        <taxon>Zoopagales</taxon>
        <taxon>Piptocephalidaceae</taxon>
        <taxon>Syncephalis</taxon>
    </lineage>
</organism>
<dbReference type="PROSITE" id="PS00518">
    <property type="entry name" value="ZF_RING_1"/>
    <property type="match status" value="1"/>
</dbReference>
<dbReference type="InterPro" id="IPR001841">
    <property type="entry name" value="Znf_RING"/>
</dbReference>
<evidence type="ECO:0000313" key="7">
    <source>
        <dbReference type="EMBL" id="RKP24259.1"/>
    </source>
</evidence>
<dbReference type="EMBL" id="KZ990346">
    <property type="protein sequence ID" value="RKP24259.1"/>
    <property type="molecule type" value="Genomic_DNA"/>
</dbReference>
<dbReference type="AlphaFoldDB" id="A0A4V1J193"/>
<feature type="domain" description="RING-type" evidence="5">
    <location>
        <begin position="19"/>
        <end position="57"/>
    </location>
</feature>
<dbReference type="Pfam" id="PF02190">
    <property type="entry name" value="LON_substr_bdg"/>
    <property type="match status" value="1"/>
</dbReference>
<proteinExistence type="predicted"/>
<sequence length="327" mass="37896">MAATVAACYRPRLLEDMQCDICRCLLYRPVITPCGHSFCRCCLERAYDHSQVCASCRQPLPSPVVLFTQGKHHLLAALVKLWFPRELDVRAAMALRDQPLGHFVDYRLHLRGALVPIYVCSLVFPGMPCYLHVFEPRYRLLIRRCWMGARRFGMVCSWPPLAEGERPPIDRPCYREYGTMLWIERVRFLADGRMVVLTRAERYFRVARIEPQLDGYNMASVVWAEDSDVPRPYGLLARQEREHDDINLAQAAALVYARMQRYRARLTRAQCQEMDSVYGTIPSSSVQALSYWAASVLPIDKHIRYNALMAGSVRNRLLFIMEWLDML</sequence>
<name>A0A4V1J193_9FUNG</name>
<feature type="domain" description="Lon N-terminal" evidence="6">
    <location>
        <begin position="112"/>
        <end position="327"/>
    </location>
</feature>
<gene>
    <name evidence="7" type="ORF">SYNPS1DRAFT_17462</name>
</gene>
<dbReference type="GO" id="GO:0061630">
    <property type="term" value="F:ubiquitin protein ligase activity"/>
    <property type="evidence" value="ECO:0007669"/>
    <property type="project" value="TreeGrafter"/>
</dbReference>
<dbReference type="PANTHER" id="PTHR23327:SF42">
    <property type="entry name" value="LON PEPTIDASE N-TERMINAL DOMAIN AND RING FINGER PROTEIN C14F5.10C"/>
    <property type="match status" value="1"/>
</dbReference>
<keyword evidence="8" id="KW-1185">Reference proteome</keyword>
<keyword evidence="1" id="KW-0479">Metal-binding</keyword>
<dbReference type="OrthoDB" id="264917at2759"/>
<dbReference type="Gene3D" id="3.30.40.10">
    <property type="entry name" value="Zinc/RING finger domain, C3HC4 (zinc finger)"/>
    <property type="match status" value="1"/>
</dbReference>
<dbReference type="SUPFAM" id="SSF57850">
    <property type="entry name" value="RING/U-box"/>
    <property type="match status" value="1"/>
</dbReference>
<dbReference type="Gene3D" id="1.20.58.1480">
    <property type="match status" value="1"/>
</dbReference>
<reference evidence="8" key="1">
    <citation type="journal article" date="2018" name="Nat. Microbiol.">
        <title>Leveraging single-cell genomics to expand the fungal tree of life.</title>
        <authorList>
            <person name="Ahrendt S.R."/>
            <person name="Quandt C.A."/>
            <person name="Ciobanu D."/>
            <person name="Clum A."/>
            <person name="Salamov A."/>
            <person name="Andreopoulos B."/>
            <person name="Cheng J.F."/>
            <person name="Woyke T."/>
            <person name="Pelin A."/>
            <person name="Henrissat B."/>
            <person name="Reynolds N.K."/>
            <person name="Benny G.L."/>
            <person name="Smith M.E."/>
            <person name="James T.Y."/>
            <person name="Grigoriev I.V."/>
        </authorList>
    </citation>
    <scope>NUCLEOTIDE SEQUENCE [LARGE SCALE GENOMIC DNA]</scope>
    <source>
        <strain evidence="8">Benny S71-1</strain>
    </source>
</reference>
<dbReference type="PROSITE" id="PS50089">
    <property type="entry name" value="ZF_RING_2"/>
    <property type="match status" value="1"/>
</dbReference>
<dbReference type="SMART" id="SM00184">
    <property type="entry name" value="RING"/>
    <property type="match status" value="1"/>
</dbReference>
<dbReference type="Proteomes" id="UP000278143">
    <property type="component" value="Unassembled WGS sequence"/>
</dbReference>
<evidence type="ECO:0000256" key="2">
    <source>
        <dbReference type="ARBA" id="ARBA00022771"/>
    </source>
</evidence>
<dbReference type="PROSITE" id="PS51787">
    <property type="entry name" value="LON_N"/>
    <property type="match status" value="1"/>
</dbReference>
<dbReference type="Gene3D" id="2.30.130.40">
    <property type="entry name" value="LON domain-like"/>
    <property type="match status" value="1"/>
</dbReference>
<dbReference type="InterPro" id="IPR046336">
    <property type="entry name" value="Lon_prtase_N_sf"/>
</dbReference>
<dbReference type="InterPro" id="IPR003111">
    <property type="entry name" value="Lon_prtase_N"/>
</dbReference>
<dbReference type="Pfam" id="PF00097">
    <property type="entry name" value="zf-C3HC4"/>
    <property type="match status" value="1"/>
</dbReference>
<keyword evidence="2 4" id="KW-0863">Zinc-finger</keyword>
<dbReference type="InterPro" id="IPR018957">
    <property type="entry name" value="Znf_C3HC4_RING-type"/>
</dbReference>
<dbReference type="SMART" id="SM00464">
    <property type="entry name" value="LON"/>
    <property type="match status" value="1"/>
</dbReference>
<dbReference type="InterPro" id="IPR013083">
    <property type="entry name" value="Znf_RING/FYVE/PHD"/>
</dbReference>
<accession>A0A4V1J193</accession>
<dbReference type="GO" id="GO:0008270">
    <property type="term" value="F:zinc ion binding"/>
    <property type="evidence" value="ECO:0007669"/>
    <property type="project" value="UniProtKB-KW"/>
</dbReference>
<protein>
    <submittedName>
        <fullName evidence="7">PUA-like domain-containing protein</fullName>
    </submittedName>
</protein>
<dbReference type="SUPFAM" id="SSF88697">
    <property type="entry name" value="PUA domain-like"/>
    <property type="match status" value="1"/>
</dbReference>
<evidence type="ECO:0000313" key="8">
    <source>
        <dbReference type="Proteomes" id="UP000278143"/>
    </source>
</evidence>
<dbReference type="InterPro" id="IPR017907">
    <property type="entry name" value="Znf_RING_CS"/>
</dbReference>
<keyword evidence="3" id="KW-0862">Zinc</keyword>
<evidence type="ECO:0000259" key="6">
    <source>
        <dbReference type="PROSITE" id="PS51787"/>
    </source>
</evidence>
<evidence type="ECO:0000256" key="1">
    <source>
        <dbReference type="ARBA" id="ARBA00022723"/>
    </source>
</evidence>
<evidence type="ECO:0000256" key="3">
    <source>
        <dbReference type="ARBA" id="ARBA00022833"/>
    </source>
</evidence>
<dbReference type="InterPro" id="IPR015947">
    <property type="entry name" value="PUA-like_sf"/>
</dbReference>